<evidence type="ECO:0000313" key="2">
    <source>
        <dbReference type="EMBL" id="MDN4173713.1"/>
    </source>
</evidence>
<feature type="transmembrane region" description="Helical" evidence="1">
    <location>
        <begin position="100"/>
        <end position="119"/>
    </location>
</feature>
<protein>
    <submittedName>
        <fullName evidence="2">DUF6328 family protein</fullName>
    </submittedName>
</protein>
<keyword evidence="3" id="KW-1185">Reference proteome</keyword>
<keyword evidence="1" id="KW-0812">Transmembrane</keyword>
<reference evidence="2" key="1">
    <citation type="submission" date="2023-06" db="EMBL/GenBank/DDBJ databases">
        <title>Draft genome sequence of Nocardioides sp. SOB77.</title>
        <authorList>
            <person name="Zhang G."/>
        </authorList>
    </citation>
    <scope>NUCLEOTIDE SEQUENCE</scope>
    <source>
        <strain evidence="2">SOB77</strain>
    </source>
</reference>
<sequence length="153" mass="16948">MEHGRDETHEERLDRKWADLLQELRVMQTGTQLLAGFLLTLPFQEVFRDDLERYQHGVYLALVVIALVTTLLVTTPIAIHRRISGQHVKERLVDNAQRTLRAVLTCIGLMVALLSFFVFDVVVGPVAGAVTAVVLAAVAALLLVVVPARLADE</sequence>
<name>A0ABT8FGB1_9ACTN</name>
<keyword evidence="1" id="KW-0472">Membrane</keyword>
<dbReference type="InterPro" id="IPR046291">
    <property type="entry name" value="DUF6328"/>
</dbReference>
<gene>
    <name evidence="2" type="ORF">QWY28_12200</name>
</gene>
<evidence type="ECO:0000256" key="1">
    <source>
        <dbReference type="SAM" id="Phobius"/>
    </source>
</evidence>
<keyword evidence="1" id="KW-1133">Transmembrane helix</keyword>
<feature type="transmembrane region" description="Helical" evidence="1">
    <location>
        <begin position="125"/>
        <end position="146"/>
    </location>
</feature>
<evidence type="ECO:0000313" key="3">
    <source>
        <dbReference type="Proteomes" id="UP001168620"/>
    </source>
</evidence>
<dbReference type="RefSeq" id="WP_300952831.1">
    <property type="nucleotide sequence ID" value="NZ_JAUHJQ010000004.1"/>
</dbReference>
<dbReference type="Pfam" id="PF19853">
    <property type="entry name" value="DUF6328"/>
    <property type="match status" value="1"/>
</dbReference>
<accession>A0ABT8FGB1</accession>
<dbReference type="EMBL" id="JAUHJQ010000004">
    <property type="protein sequence ID" value="MDN4173713.1"/>
    <property type="molecule type" value="Genomic_DNA"/>
</dbReference>
<proteinExistence type="predicted"/>
<comment type="caution">
    <text evidence="2">The sequence shown here is derived from an EMBL/GenBank/DDBJ whole genome shotgun (WGS) entry which is preliminary data.</text>
</comment>
<dbReference type="Proteomes" id="UP001168620">
    <property type="component" value="Unassembled WGS sequence"/>
</dbReference>
<organism evidence="2 3">
    <name type="scientific">Nocardioides oceani</name>
    <dbReference type="NCBI Taxonomy" id="3058369"/>
    <lineage>
        <taxon>Bacteria</taxon>
        <taxon>Bacillati</taxon>
        <taxon>Actinomycetota</taxon>
        <taxon>Actinomycetes</taxon>
        <taxon>Propionibacteriales</taxon>
        <taxon>Nocardioidaceae</taxon>
        <taxon>Nocardioides</taxon>
    </lineage>
</organism>
<feature type="transmembrane region" description="Helical" evidence="1">
    <location>
        <begin position="58"/>
        <end position="79"/>
    </location>
</feature>